<dbReference type="AlphaFoldDB" id="A0AAV9PVE6"/>
<gene>
    <name evidence="4" type="ORF">LTR25_010205</name>
</gene>
<sequence length="241" mass="25105">MNGKVIALTGAASGIGLATAKLLASQGNTLSLCDIQGEALEVVLDSLPGEGHIITVVDVSQSREVDAWIQKTVEQLGRLDGAVNFAGIVRLGPITEASDEDWERTMAINCSGVFYCLRAELKSMLDGGSIVNASSVAGLRGVVSSSVYVASKHAVTGLTKVAARDVGHRNIRVNAVAPGTIETPMAEDIRRQMAGQPPPSTRALARMGVSDEVANVVAFLLSEKATYVTGAVWTVDGGWSA</sequence>
<dbReference type="Proteomes" id="UP001345827">
    <property type="component" value="Unassembled WGS sequence"/>
</dbReference>
<comment type="caution">
    <text evidence="4">The sequence shown here is derived from an EMBL/GenBank/DDBJ whole genome shotgun (WGS) entry which is preliminary data.</text>
</comment>
<comment type="similarity">
    <text evidence="1">Belongs to the short-chain dehydrogenases/reductases (SDR) family.</text>
</comment>
<evidence type="ECO:0000256" key="2">
    <source>
        <dbReference type="ARBA" id="ARBA00022857"/>
    </source>
</evidence>
<dbReference type="SMART" id="SM00822">
    <property type="entry name" value="PKS_KR"/>
    <property type="match status" value="1"/>
</dbReference>
<dbReference type="InterPro" id="IPR002347">
    <property type="entry name" value="SDR_fam"/>
</dbReference>
<name>A0AAV9PVE6_9PEZI</name>
<dbReference type="Gene3D" id="3.40.50.720">
    <property type="entry name" value="NAD(P)-binding Rossmann-like Domain"/>
    <property type="match status" value="1"/>
</dbReference>
<dbReference type="PANTHER" id="PTHR42760">
    <property type="entry name" value="SHORT-CHAIN DEHYDROGENASES/REDUCTASES FAMILY MEMBER"/>
    <property type="match status" value="1"/>
</dbReference>
<dbReference type="GO" id="GO:0048038">
    <property type="term" value="F:quinone binding"/>
    <property type="evidence" value="ECO:0007669"/>
    <property type="project" value="TreeGrafter"/>
</dbReference>
<dbReference type="FunFam" id="3.40.50.720:FF:000084">
    <property type="entry name" value="Short-chain dehydrogenase reductase"/>
    <property type="match status" value="1"/>
</dbReference>
<dbReference type="Pfam" id="PF13561">
    <property type="entry name" value="adh_short_C2"/>
    <property type="match status" value="1"/>
</dbReference>
<dbReference type="EMBL" id="JAXLQG010000025">
    <property type="protein sequence ID" value="KAK5528592.1"/>
    <property type="molecule type" value="Genomic_DNA"/>
</dbReference>
<evidence type="ECO:0000313" key="5">
    <source>
        <dbReference type="Proteomes" id="UP001345827"/>
    </source>
</evidence>
<dbReference type="CDD" id="cd05233">
    <property type="entry name" value="SDR_c"/>
    <property type="match status" value="1"/>
</dbReference>
<dbReference type="PANTHER" id="PTHR42760:SF45">
    <property type="entry name" value="SHORT CHAIN DEHYDROGENASE_REDUCTASE FAMILY PROTEIN, PUTATIVE (AFU_ORTHOLOGUE AFUA_3G09150)-RELATED"/>
    <property type="match status" value="1"/>
</dbReference>
<reference evidence="4 5" key="1">
    <citation type="submission" date="2023-06" db="EMBL/GenBank/DDBJ databases">
        <title>Black Yeasts Isolated from many extreme environments.</title>
        <authorList>
            <person name="Coleine C."/>
            <person name="Stajich J.E."/>
            <person name="Selbmann L."/>
        </authorList>
    </citation>
    <scope>NUCLEOTIDE SEQUENCE [LARGE SCALE GENOMIC DNA]</scope>
    <source>
        <strain evidence="4 5">CCFEE 5887</strain>
    </source>
</reference>
<dbReference type="SUPFAM" id="SSF51735">
    <property type="entry name" value="NAD(P)-binding Rossmann-fold domains"/>
    <property type="match status" value="1"/>
</dbReference>
<dbReference type="InterPro" id="IPR057326">
    <property type="entry name" value="KR_dom"/>
</dbReference>
<accession>A0AAV9PVE6</accession>
<dbReference type="GO" id="GO:0006633">
    <property type="term" value="P:fatty acid biosynthetic process"/>
    <property type="evidence" value="ECO:0007669"/>
    <property type="project" value="TreeGrafter"/>
</dbReference>
<dbReference type="InterPro" id="IPR020904">
    <property type="entry name" value="Sc_DH/Rdtase_CS"/>
</dbReference>
<dbReference type="GO" id="GO:0016616">
    <property type="term" value="F:oxidoreductase activity, acting on the CH-OH group of donors, NAD or NADP as acceptor"/>
    <property type="evidence" value="ECO:0007669"/>
    <property type="project" value="TreeGrafter"/>
</dbReference>
<protein>
    <recommendedName>
        <fullName evidence="3">Ketoreductase domain-containing protein</fullName>
    </recommendedName>
</protein>
<evidence type="ECO:0000256" key="1">
    <source>
        <dbReference type="ARBA" id="ARBA00006484"/>
    </source>
</evidence>
<evidence type="ECO:0000259" key="3">
    <source>
        <dbReference type="SMART" id="SM00822"/>
    </source>
</evidence>
<keyword evidence="2" id="KW-0521">NADP</keyword>
<dbReference type="PROSITE" id="PS00061">
    <property type="entry name" value="ADH_SHORT"/>
    <property type="match status" value="1"/>
</dbReference>
<dbReference type="InterPro" id="IPR036291">
    <property type="entry name" value="NAD(P)-bd_dom_sf"/>
</dbReference>
<dbReference type="PRINTS" id="PR00081">
    <property type="entry name" value="GDHRDH"/>
</dbReference>
<feature type="domain" description="Ketoreductase" evidence="3">
    <location>
        <begin position="4"/>
        <end position="179"/>
    </location>
</feature>
<dbReference type="PRINTS" id="PR00080">
    <property type="entry name" value="SDRFAMILY"/>
</dbReference>
<proteinExistence type="inferred from homology"/>
<organism evidence="4 5">
    <name type="scientific">Vermiconidia calcicola</name>
    <dbReference type="NCBI Taxonomy" id="1690605"/>
    <lineage>
        <taxon>Eukaryota</taxon>
        <taxon>Fungi</taxon>
        <taxon>Dikarya</taxon>
        <taxon>Ascomycota</taxon>
        <taxon>Pezizomycotina</taxon>
        <taxon>Dothideomycetes</taxon>
        <taxon>Dothideomycetidae</taxon>
        <taxon>Mycosphaerellales</taxon>
        <taxon>Extremaceae</taxon>
        <taxon>Vermiconidia</taxon>
    </lineage>
</organism>
<evidence type="ECO:0000313" key="4">
    <source>
        <dbReference type="EMBL" id="KAK5528592.1"/>
    </source>
</evidence>
<keyword evidence="5" id="KW-1185">Reference proteome</keyword>